<evidence type="ECO:0000256" key="1">
    <source>
        <dbReference type="ARBA" id="ARBA00004651"/>
    </source>
</evidence>
<evidence type="ECO:0000259" key="7">
    <source>
        <dbReference type="Pfam" id="PF03553"/>
    </source>
</evidence>
<name>A0A166B724_METOA</name>
<evidence type="ECO:0000256" key="5">
    <source>
        <dbReference type="ARBA" id="ARBA00023136"/>
    </source>
</evidence>
<keyword evidence="9" id="KW-1185">Reference proteome</keyword>
<dbReference type="EMBL" id="LWMU01000060">
    <property type="protein sequence ID" value="KZX12956.1"/>
    <property type="molecule type" value="Genomic_DNA"/>
</dbReference>
<keyword evidence="5 6" id="KW-0472">Membrane</keyword>
<organism evidence="8 9">
    <name type="scientific">Methanobrevibacter oralis</name>
    <dbReference type="NCBI Taxonomy" id="66851"/>
    <lineage>
        <taxon>Archaea</taxon>
        <taxon>Methanobacteriati</taxon>
        <taxon>Methanobacteriota</taxon>
        <taxon>Methanomada group</taxon>
        <taxon>Methanobacteria</taxon>
        <taxon>Methanobacteriales</taxon>
        <taxon>Methanobacteriaceae</taxon>
        <taxon>Methanobrevibacter</taxon>
    </lineage>
</organism>
<dbReference type="PANTHER" id="PTHR43478">
    <property type="entry name" value="NA+/H+ ANTIPORTER-RELATED"/>
    <property type="match status" value="1"/>
</dbReference>
<dbReference type="PATRIC" id="fig|66851.6.peg.1098"/>
<dbReference type="AlphaFoldDB" id="A0A166B724"/>
<keyword evidence="2" id="KW-1003">Cell membrane</keyword>
<feature type="transmembrane region" description="Helical" evidence="6">
    <location>
        <begin position="83"/>
        <end position="103"/>
    </location>
</feature>
<feature type="domain" description="Na+/H+ antiporter NhaC-like C-terminal" evidence="7">
    <location>
        <begin position="1"/>
        <end position="74"/>
    </location>
</feature>
<comment type="caution">
    <text evidence="8">The sequence shown here is derived from an EMBL/GenBank/DDBJ whole genome shotgun (WGS) entry which is preliminary data.</text>
</comment>
<gene>
    <name evidence="8" type="primary">mleN</name>
    <name evidence="8" type="ORF">MBORA_09990</name>
</gene>
<evidence type="ECO:0000256" key="3">
    <source>
        <dbReference type="ARBA" id="ARBA00022692"/>
    </source>
</evidence>
<dbReference type="Proteomes" id="UP000077428">
    <property type="component" value="Unassembled WGS sequence"/>
</dbReference>
<comment type="subcellular location">
    <subcellularLocation>
        <location evidence="1">Cell membrane</location>
        <topology evidence="1">Multi-pass membrane protein</topology>
    </subcellularLocation>
</comment>
<feature type="transmembrane region" description="Helical" evidence="6">
    <location>
        <begin position="15"/>
        <end position="32"/>
    </location>
</feature>
<dbReference type="PANTHER" id="PTHR43478:SF1">
    <property type="entry name" value="NA+_H+ ANTIPORTER NHAC-LIKE C-TERMINAL DOMAIN-CONTAINING PROTEIN"/>
    <property type="match status" value="1"/>
</dbReference>
<evidence type="ECO:0000256" key="4">
    <source>
        <dbReference type="ARBA" id="ARBA00022989"/>
    </source>
</evidence>
<evidence type="ECO:0000256" key="6">
    <source>
        <dbReference type="SAM" id="Phobius"/>
    </source>
</evidence>
<protein>
    <submittedName>
        <fullName evidence="8">Malate-2H(+)/Na(+)-lactate antiporter</fullName>
    </submittedName>
</protein>
<evidence type="ECO:0000313" key="9">
    <source>
        <dbReference type="Proteomes" id="UP000077428"/>
    </source>
</evidence>
<dbReference type="GO" id="GO:0005886">
    <property type="term" value="C:plasma membrane"/>
    <property type="evidence" value="ECO:0007669"/>
    <property type="project" value="UniProtKB-SubCell"/>
</dbReference>
<feature type="transmembrane region" description="Helical" evidence="6">
    <location>
        <begin position="61"/>
        <end position="77"/>
    </location>
</feature>
<keyword evidence="4 6" id="KW-1133">Transmembrane helix</keyword>
<dbReference type="Pfam" id="PF03553">
    <property type="entry name" value="Na_H_antiporter"/>
    <property type="match status" value="1"/>
</dbReference>
<proteinExistence type="predicted"/>
<dbReference type="STRING" id="66851.MBORA_09990"/>
<evidence type="ECO:0000313" key="8">
    <source>
        <dbReference type="EMBL" id="KZX12956.1"/>
    </source>
</evidence>
<evidence type="ECO:0000256" key="2">
    <source>
        <dbReference type="ARBA" id="ARBA00022475"/>
    </source>
</evidence>
<accession>A0A166B724</accession>
<sequence>MPLTIPFGWAINPDMSFVILCISGVLTGAIFGDHCSPISDTTILSSMGSSCNHIAHVDTQIYYAIFVAIITIVFGYIPASLGIPWFICIPIVIVVMFVGLRLLGEKVKE</sequence>
<dbReference type="InterPro" id="IPR018461">
    <property type="entry name" value="Na/H_Antiport_NhaC-like_C"/>
</dbReference>
<keyword evidence="3 6" id="KW-0812">Transmembrane</keyword>
<reference evidence="9" key="1">
    <citation type="journal article" date="2016" name="Genome Announc.">
        <title>Draft Genome Sequences of Methanobrevibacter curvatus DSM11111, Methanobrevibacter cuticularis DSM11139, Methanobrevibacter filiformis DSM11501, and Methanobrevibacter oralis DSM7256.</title>
        <authorList>
            <person name="Poehlein A."/>
            <person name="Seedorf H."/>
        </authorList>
    </citation>
    <scope>NUCLEOTIDE SEQUENCE [LARGE SCALE GENOMIC DNA]</scope>
    <source>
        <strain evidence="9">DSM 7256 / JCM 30027 / ZR</strain>
    </source>
</reference>